<name>A0AAJ0H684_9PEZI</name>
<feature type="compositionally biased region" description="Low complexity" evidence="1">
    <location>
        <begin position="72"/>
        <end position="83"/>
    </location>
</feature>
<reference evidence="2" key="2">
    <citation type="submission" date="2023-06" db="EMBL/GenBank/DDBJ databases">
        <authorList>
            <consortium name="Lawrence Berkeley National Laboratory"/>
            <person name="Haridas S."/>
            <person name="Hensen N."/>
            <person name="Bonometti L."/>
            <person name="Westerberg I."/>
            <person name="Brannstrom I.O."/>
            <person name="Guillou S."/>
            <person name="Cros-Aarteil S."/>
            <person name="Calhoun S."/>
            <person name="Kuo A."/>
            <person name="Mondo S."/>
            <person name="Pangilinan J."/>
            <person name="Riley R."/>
            <person name="Labutti K."/>
            <person name="Andreopoulos B."/>
            <person name="Lipzen A."/>
            <person name="Chen C."/>
            <person name="Yanf M."/>
            <person name="Daum C."/>
            <person name="Ng V."/>
            <person name="Clum A."/>
            <person name="Steindorff A."/>
            <person name="Ohm R."/>
            <person name="Martin F."/>
            <person name="Silar P."/>
            <person name="Natvig D."/>
            <person name="Lalanne C."/>
            <person name="Gautier V."/>
            <person name="Ament-Velasquez S.L."/>
            <person name="Kruys A."/>
            <person name="Hutchinson M.I."/>
            <person name="Powell A.J."/>
            <person name="Barry K."/>
            <person name="Miller A.N."/>
            <person name="Grigoriev I.V."/>
            <person name="Debuchy R."/>
            <person name="Gladieux P."/>
            <person name="Thoren M.H."/>
            <person name="Johannesson H."/>
        </authorList>
    </citation>
    <scope>NUCLEOTIDE SEQUENCE</scope>
    <source>
        <strain evidence="2">CBS 955.72</strain>
    </source>
</reference>
<gene>
    <name evidence="2" type="ORF">B0T25DRAFT_558291</name>
</gene>
<proteinExistence type="predicted"/>
<organism evidence="2 3">
    <name type="scientific">Lasiosphaeria hispida</name>
    <dbReference type="NCBI Taxonomy" id="260671"/>
    <lineage>
        <taxon>Eukaryota</taxon>
        <taxon>Fungi</taxon>
        <taxon>Dikarya</taxon>
        <taxon>Ascomycota</taxon>
        <taxon>Pezizomycotina</taxon>
        <taxon>Sordariomycetes</taxon>
        <taxon>Sordariomycetidae</taxon>
        <taxon>Sordariales</taxon>
        <taxon>Lasiosphaeriaceae</taxon>
        <taxon>Lasiosphaeria</taxon>
    </lineage>
</organism>
<feature type="compositionally biased region" description="Pro residues" evidence="1">
    <location>
        <begin position="54"/>
        <end position="71"/>
    </location>
</feature>
<protein>
    <submittedName>
        <fullName evidence="2">Uncharacterized protein</fullName>
    </submittedName>
</protein>
<sequence>MHPTQSTKISCHDTTPASPQPCGCLRRCGAASPILSSRLRCTRVSGVTAGFRPTFPPPPPTILPPPPPCPSPGARTARSTARSRASCSSKRRCCAVVVGGACRASRWIPVGVVCRCCWACSGVVAGGGGAIRPRPLPAALGPRMELMPGASTSMSSSSWRESSEWTSEAGEKMLFVLVVFWAAWWGWEEVEMEDACAWARVRVRVWAYG</sequence>
<evidence type="ECO:0000256" key="1">
    <source>
        <dbReference type="SAM" id="MobiDB-lite"/>
    </source>
</evidence>
<evidence type="ECO:0000313" key="3">
    <source>
        <dbReference type="Proteomes" id="UP001275084"/>
    </source>
</evidence>
<keyword evidence="3" id="KW-1185">Reference proteome</keyword>
<reference evidence="2" key="1">
    <citation type="journal article" date="2023" name="Mol. Phylogenet. Evol.">
        <title>Genome-scale phylogeny and comparative genomics of the fungal order Sordariales.</title>
        <authorList>
            <person name="Hensen N."/>
            <person name="Bonometti L."/>
            <person name="Westerberg I."/>
            <person name="Brannstrom I.O."/>
            <person name="Guillou S."/>
            <person name="Cros-Aarteil S."/>
            <person name="Calhoun S."/>
            <person name="Haridas S."/>
            <person name="Kuo A."/>
            <person name="Mondo S."/>
            <person name="Pangilinan J."/>
            <person name="Riley R."/>
            <person name="LaButti K."/>
            <person name="Andreopoulos B."/>
            <person name="Lipzen A."/>
            <person name="Chen C."/>
            <person name="Yan M."/>
            <person name="Daum C."/>
            <person name="Ng V."/>
            <person name="Clum A."/>
            <person name="Steindorff A."/>
            <person name="Ohm R.A."/>
            <person name="Martin F."/>
            <person name="Silar P."/>
            <person name="Natvig D.O."/>
            <person name="Lalanne C."/>
            <person name="Gautier V."/>
            <person name="Ament-Velasquez S.L."/>
            <person name="Kruys A."/>
            <person name="Hutchinson M.I."/>
            <person name="Powell A.J."/>
            <person name="Barry K."/>
            <person name="Miller A.N."/>
            <person name="Grigoriev I.V."/>
            <person name="Debuchy R."/>
            <person name="Gladieux P."/>
            <person name="Hiltunen Thoren M."/>
            <person name="Johannesson H."/>
        </authorList>
    </citation>
    <scope>NUCLEOTIDE SEQUENCE</scope>
    <source>
        <strain evidence="2">CBS 955.72</strain>
    </source>
</reference>
<feature type="region of interest" description="Disordered" evidence="1">
    <location>
        <begin position="52"/>
        <end position="83"/>
    </location>
</feature>
<accession>A0AAJ0H684</accession>
<dbReference type="EMBL" id="JAUIQD010000008">
    <property type="protein sequence ID" value="KAK3341429.1"/>
    <property type="molecule type" value="Genomic_DNA"/>
</dbReference>
<evidence type="ECO:0000313" key="2">
    <source>
        <dbReference type="EMBL" id="KAK3341429.1"/>
    </source>
</evidence>
<dbReference type="Proteomes" id="UP001275084">
    <property type="component" value="Unassembled WGS sequence"/>
</dbReference>
<comment type="caution">
    <text evidence="2">The sequence shown here is derived from an EMBL/GenBank/DDBJ whole genome shotgun (WGS) entry which is preliminary data.</text>
</comment>
<dbReference type="AlphaFoldDB" id="A0AAJ0H684"/>